<evidence type="ECO:0000256" key="2">
    <source>
        <dbReference type="SAM" id="Phobius"/>
    </source>
</evidence>
<dbReference type="eggNOG" id="COG0534">
    <property type="taxonomic scope" value="Bacteria"/>
</dbReference>
<name>I3X8W0_SINF2</name>
<feature type="transmembrane region" description="Helical" evidence="2">
    <location>
        <begin position="278"/>
        <end position="297"/>
    </location>
</feature>
<dbReference type="KEGG" id="sfd:USDA257_c37700"/>
<reference evidence="3 4" key="1">
    <citation type="journal article" date="2012" name="J. Bacteriol.">
        <title>Complete genome sequence of the broad-host-range strain Sinorhizobium fredii USDA257.</title>
        <authorList>
            <person name="Schuldes J."/>
            <person name="Rodriguez Orbegoso M."/>
            <person name="Schmeisser C."/>
            <person name="Krishnan H.B."/>
            <person name="Daniel R."/>
            <person name="Streit W.R."/>
        </authorList>
    </citation>
    <scope>NUCLEOTIDE SEQUENCE [LARGE SCALE GENOMIC DNA]</scope>
    <source>
        <strain evidence="3 4">USDA 257</strain>
    </source>
</reference>
<feature type="transmembrane region" description="Helical" evidence="2">
    <location>
        <begin position="389"/>
        <end position="413"/>
    </location>
</feature>
<dbReference type="GO" id="GO:0042910">
    <property type="term" value="F:xenobiotic transmembrane transporter activity"/>
    <property type="evidence" value="ECO:0007669"/>
    <property type="project" value="InterPro"/>
</dbReference>
<sequence>MPAVPLSRPTFRQACRIGALAMPLSAVQLAQVAISTTDMIMLGWVGGSALAAGALGFTLFNLLRTMGFGLIVGTSNLVAEESRVGMFRAHLLAGLAIATGAAVIGALALIAGGFLLHGFGQDENVAELAARYLLFVAPGLFPLFWFYAYRGVVVGGRRATLLLSITLGTVVVNAVLDYGFLFGAFGLPFLGVPGVAASSSISYLVQFLAIASMTHGTTRFIREKSAAEIGSSVRRILKIGMPTAGSYASEAGFTTLIVLMAGTYGAAALAAHAAVNQIIYVVFMLSIGLSHATSIGVSEAIGARDGLSALAAGRSGLCLGLSIVSAFSVLLLLFPSEALALFSITPQGDPRLHQIATGLLFAAAFFQVFDFLQNIAIGAVRGIGRAGQGFWITIGSYWIVGAPTAWLVGYHVYPGILGVWIGMGVGLAAAAAGMVFLFERGVIPTTAAEPAR</sequence>
<dbReference type="NCBIfam" id="TIGR00797">
    <property type="entry name" value="matE"/>
    <property type="match status" value="1"/>
</dbReference>
<proteinExistence type="predicted"/>
<feature type="transmembrane region" description="Helical" evidence="2">
    <location>
        <begin position="128"/>
        <end position="149"/>
    </location>
</feature>
<dbReference type="EMBL" id="CP003563">
    <property type="protein sequence ID" value="AFL52316.1"/>
    <property type="molecule type" value="Genomic_DNA"/>
</dbReference>
<dbReference type="RefSeq" id="WP_014764451.1">
    <property type="nucleotide sequence ID" value="NC_018000.1"/>
</dbReference>
<dbReference type="InterPro" id="IPR050222">
    <property type="entry name" value="MATE_MdtK"/>
</dbReference>
<evidence type="ECO:0000256" key="1">
    <source>
        <dbReference type="ARBA" id="ARBA00022448"/>
    </source>
</evidence>
<dbReference type="PANTHER" id="PTHR43298:SF2">
    <property type="entry name" value="FMN_FAD EXPORTER YEEO-RELATED"/>
    <property type="match status" value="1"/>
</dbReference>
<feature type="transmembrane region" description="Helical" evidence="2">
    <location>
        <begin position="251"/>
        <end position="272"/>
    </location>
</feature>
<evidence type="ECO:0000313" key="3">
    <source>
        <dbReference type="EMBL" id="AFL52316.1"/>
    </source>
</evidence>
<gene>
    <name evidence="3" type="ORF">USDA257_c37700</name>
</gene>
<dbReference type="PATRIC" id="fig|1185652.3.peg.3911"/>
<dbReference type="Proteomes" id="UP000006180">
    <property type="component" value="Chromosome"/>
</dbReference>
<feature type="transmembrane region" description="Helical" evidence="2">
    <location>
        <begin position="42"/>
        <end position="63"/>
    </location>
</feature>
<keyword evidence="2" id="KW-0812">Transmembrane</keyword>
<accession>I3X8W0</accession>
<dbReference type="HOGENOM" id="CLU_012893_6_3_5"/>
<dbReference type="PANTHER" id="PTHR43298">
    <property type="entry name" value="MULTIDRUG RESISTANCE PROTEIN NORM-RELATED"/>
    <property type="match status" value="1"/>
</dbReference>
<feature type="transmembrane region" description="Helical" evidence="2">
    <location>
        <begin position="187"/>
        <end position="211"/>
    </location>
</feature>
<evidence type="ECO:0000313" key="4">
    <source>
        <dbReference type="Proteomes" id="UP000006180"/>
    </source>
</evidence>
<dbReference type="GO" id="GO:0005886">
    <property type="term" value="C:plasma membrane"/>
    <property type="evidence" value="ECO:0007669"/>
    <property type="project" value="TreeGrafter"/>
</dbReference>
<feature type="transmembrane region" description="Helical" evidence="2">
    <location>
        <begin position="355"/>
        <end position="377"/>
    </location>
</feature>
<dbReference type="STRING" id="1185652.USDA257_c37700"/>
<keyword evidence="2" id="KW-1133">Transmembrane helix</keyword>
<feature type="transmembrane region" description="Helical" evidence="2">
    <location>
        <begin position="91"/>
        <end position="116"/>
    </location>
</feature>
<dbReference type="Pfam" id="PF01554">
    <property type="entry name" value="MatE"/>
    <property type="match status" value="2"/>
</dbReference>
<dbReference type="InterPro" id="IPR002528">
    <property type="entry name" value="MATE_fam"/>
</dbReference>
<organism evidence="3 4">
    <name type="scientific">Sinorhizobium fredii (strain USDA 257)</name>
    <dbReference type="NCBI Taxonomy" id="1185652"/>
    <lineage>
        <taxon>Bacteria</taxon>
        <taxon>Pseudomonadati</taxon>
        <taxon>Pseudomonadota</taxon>
        <taxon>Alphaproteobacteria</taxon>
        <taxon>Hyphomicrobiales</taxon>
        <taxon>Rhizobiaceae</taxon>
        <taxon>Sinorhizobium/Ensifer group</taxon>
        <taxon>Sinorhizobium</taxon>
    </lineage>
</organism>
<feature type="transmembrane region" description="Helical" evidence="2">
    <location>
        <begin position="161"/>
        <end position="181"/>
    </location>
</feature>
<keyword evidence="1" id="KW-0813">Transport</keyword>
<dbReference type="AlphaFoldDB" id="I3X8W0"/>
<protein>
    <submittedName>
        <fullName evidence="3">Efflux protein</fullName>
    </submittedName>
</protein>
<feature type="transmembrane region" description="Helical" evidence="2">
    <location>
        <begin position="419"/>
        <end position="438"/>
    </location>
</feature>
<keyword evidence="2" id="KW-0472">Membrane</keyword>
<feature type="transmembrane region" description="Helical" evidence="2">
    <location>
        <begin position="317"/>
        <end position="335"/>
    </location>
</feature>
<dbReference type="GO" id="GO:0015297">
    <property type="term" value="F:antiporter activity"/>
    <property type="evidence" value="ECO:0007669"/>
    <property type="project" value="InterPro"/>
</dbReference>